<feature type="region of interest" description="Disordered" evidence="1">
    <location>
        <begin position="108"/>
        <end position="245"/>
    </location>
</feature>
<feature type="compositionally biased region" description="Gly residues" evidence="1">
    <location>
        <begin position="207"/>
        <end position="217"/>
    </location>
</feature>
<feature type="compositionally biased region" description="Low complexity" evidence="1">
    <location>
        <begin position="343"/>
        <end position="352"/>
    </location>
</feature>
<feature type="compositionally biased region" description="Basic residues" evidence="1">
    <location>
        <begin position="31"/>
        <end position="43"/>
    </location>
</feature>
<feature type="region of interest" description="Disordered" evidence="1">
    <location>
        <begin position="326"/>
        <end position="428"/>
    </location>
</feature>
<feature type="compositionally biased region" description="Low complexity" evidence="1">
    <location>
        <begin position="196"/>
        <end position="206"/>
    </location>
</feature>
<organism evidence="2">
    <name type="scientific">uncultured Thermomicrobiales bacterium</name>
    <dbReference type="NCBI Taxonomy" id="1645740"/>
    <lineage>
        <taxon>Bacteria</taxon>
        <taxon>Pseudomonadati</taxon>
        <taxon>Thermomicrobiota</taxon>
        <taxon>Thermomicrobia</taxon>
        <taxon>Thermomicrobiales</taxon>
        <taxon>environmental samples</taxon>
    </lineage>
</organism>
<feature type="compositionally biased region" description="Basic and acidic residues" evidence="1">
    <location>
        <begin position="373"/>
        <end position="393"/>
    </location>
</feature>
<evidence type="ECO:0000256" key="1">
    <source>
        <dbReference type="SAM" id="MobiDB-lite"/>
    </source>
</evidence>
<feature type="compositionally biased region" description="Basic and acidic residues" evidence="1">
    <location>
        <begin position="328"/>
        <end position="342"/>
    </location>
</feature>
<feature type="non-terminal residue" evidence="2">
    <location>
        <position position="1"/>
    </location>
</feature>
<protein>
    <submittedName>
        <fullName evidence="2">Uncharacterized protein</fullName>
    </submittedName>
</protein>
<gene>
    <name evidence="2" type="ORF">AVDCRST_MAG88-3216</name>
</gene>
<dbReference type="AlphaFoldDB" id="A0A6J4VIX4"/>
<feature type="region of interest" description="Disordered" evidence="1">
    <location>
        <begin position="1"/>
        <end position="58"/>
    </location>
</feature>
<accession>A0A6J4VIX4</accession>
<name>A0A6J4VIX4_9BACT</name>
<feature type="compositionally biased region" description="Basic and acidic residues" evidence="1">
    <location>
        <begin position="220"/>
        <end position="241"/>
    </location>
</feature>
<dbReference type="EMBL" id="CADCWM010000775">
    <property type="protein sequence ID" value="CAA9580023.1"/>
    <property type="molecule type" value="Genomic_DNA"/>
</dbReference>
<feature type="non-terminal residue" evidence="2">
    <location>
        <position position="428"/>
    </location>
</feature>
<sequence>GGRVRGGERGDRPRGTGRWAGDRPQPPAPHAHARALHRGHVRRPLPGPLPAPDRTLRPRFEDCRPGVARLYGPGLALAALLRLDRRPLRHALHWPGARLDRGYLRDDRLRADLPDPGPAGRSGRDRLGRLSPARRGQRQRRDPARGAQPGDVGLRHRRHDRRRPRPADRRGPLLRLRGARHGADGPARRHDRPLAPRRAAQDRAPAPGGGRGDGGASGADPRRPAGRDNRRDDGPLVDRLQHPGLRADLVPGARVRRVLLRAPHHDDRAGFRARHPRLRRAGRPLGVARGGDRLDGAERAGDPPLRPVHRPGRLCFGSPGRGPCRLHRATDAGHRAAADARAGRAGLRTGPRPRLRDGRDRGAGDRRGRRRLGPPERRAPAGADHGGRDRDRLVPAAGGGAAPHRRRAPGHHVPPGAGPAPLATALRL</sequence>
<evidence type="ECO:0000313" key="2">
    <source>
        <dbReference type="EMBL" id="CAA9580023.1"/>
    </source>
</evidence>
<feature type="compositionally biased region" description="Basic and acidic residues" evidence="1">
    <location>
        <begin position="290"/>
        <end position="301"/>
    </location>
</feature>
<feature type="compositionally biased region" description="Basic and acidic residues" evidence="1">
    <location>
        <begin position="1"/>
        <end position="14"/>
    </location>
</feature>
<feature type="compositionally biased region" description="Low complexity" evidence="1">
    <location>
        <begin position="411"/>
        <end position="428"/>
    </location>
</feature>
<feature type="compositionally biased region" description="Basic residues" evidence="1">
    <location>
        <begin position="155"/>
        <end position="164"/>
    </location>
</feature>
<feature type="compositionally biased region" description="Basic and acidic residues" evidence="1">
    <location>
        <begin position="181"/>
        <end position="194"/>
    </location>
</feature>
<feature type="compositionally biased region" description="Basic and acidic residues" evidence="1">
    <location>
        <begin position="354"/>
        <end position="366"/>
    </location>
</feature>
<proteinExistence type="predicted"/>
<reference evidence="2" key="1">
    <citation type="submission" date="2020-02" db="EMBL/GenBank/DDBJ databases">
        <authorList>
            <person name="Meier V. D."/>
        </authorList>
    </citation>
    <scope>NUCLEOTIDE SEQUENCE</scope>
    <source>
        <strain evidence="2">AVDCRST_MAG88</strain>
    </source>
</reference>
<feature type="region of interest" description="Disordered" evidence="1">
    <location>
        <begin position="283"/>
        <end position="314"/>
    </location>
</feature>